<comment type="caution">
    <text evidence="1">The sequence shown here is derived from an EMBL/GenBank/DDBJ whole genome shotgun (WGS) entry which is preliminary data.</text>
</comment>
<sequence>MFDRTCRCHSKTTDDQFRIGFTRADEDFNIITKLQIADLCDSIY</sequence>
<accession>A0A644ZUB7</accession>
<proteinExistence type="predicted"/>
<organism evidence="1">
    <name type="scientific">bioreactor metagenome</name>
    <dbReference type="NCBI Taxonomy" id="1076179"/>
    <lineage>
        <taxon>unclassified sequences</taxon>
        <taxon>metagenomes</taxon>
        <taxon>ecological metagenomes</taxon>
    </lineage>
</organism>
<dbReference type="AlphaFoldDB" id="A0A644ZUB7"/>
<dbReference type="EMBL" id="VSSQ01010488">
    <property type="protein sequence ID" value="MPM44465.1"/>
    <property type="molecule type" value="Genomic_DNA"/>
</dbReference>
<reference evidence="1" key="1">
    <citation type="submission" date="2019-08" db="EMBL/GenBank/DDBJ databases">
        <authorList>
            <person name="Kucharzyk K."/>
            <person name="Murdoch R.W."/>
            <person name="Higgins S."/>
            <person name="Loffler F."/>
        </authorList>
    </citation>
    <scope>NUCLEOTIDE SEQUENCE</scope>
</reference>
<gene>
    <name evidence="1" type="ORF">SDC9_91143</name>
</gene>
<evidence type="ECO:0000313" key="1">
    <source>
        <dbReference type="EMBL" id="MPM44465.1"/>
    </source>
</evidence>
<name>A0A644ZUB7_9ZZZZ</name>
<protein>
    <submittedName>
        <fullName evidence="1">Uncharacterized protein</fullName>
    </submittedName>
</protein>